<evidence type="ECO:0000313" key="2">
    <source>
        <dbReference type="EMBL" id="MCI40146.1"/>
    </source>
</evidence>
<proteinExistence type="predicted"/>
<keyword evidence="3" id="KW-1185">Reference proteome</keyword>
<name>A0A392RX43_9FABA</name>
<feature type="region of interest" description="Disordered" evidence="1">
    <location>
        <begin position="1"/>
        <end position="25"/>
    </location>
</feature>
<sequence length="64" mass="7312">MSKKMKLKWSGDGGDGGRPKQERERRVSQFLSMLPSANNSYVKVLLMPLVHMIKIHNSKPSWVT</sequence>
<organism evidence="2 3">
    <name type="scientific">Trifolium medium</name>
    <dbReference type="NCBI Taxonomy" id="97028"/>
    <lineage>
        <taxon>Eukaryota</taxon>
        <taxon>Viridiplantae</taxon>
        <taxon>Streptophyta</taxon>
        <taxon>Embryophyta</taxon>
        <taxon>Tracheophyta</taxon>
        <taxon>Spermatophyta</taxon>
        <taxon>Magnoliopsida</taxon>
        <taxon>eudicotyledons</taxon>
        <taxon>Gunneridae</taxon>
        <taxon>Pentapetalae</taxon>
        <taxon>rosids</taxon>
        <taxon>fabids</taxon>
        <taxon>Fabales</taxon>
        <taxon>Fabaceae</taxon>
        <taxon>Papilionoideae</taxon>
        <taxon>50 kb inversion clade</taxon>
        <taxon>NPAAA clade</taxon>
        <taxon>Hologalegina</taxon>
        <taxon>IRL clade</taxon>
        <taxon>Trifolieae</taxon>
        <taxon>Trifolium</taxon>
    </lineage>
</organism>
<feature type="compositionally biased region" description="Basic and acidic residues" evidence="1">
    <location>
        <begin position="15"/>
        <end position="25"/>
    </location>
</feature>
<evidence type="ECO:0000313" key="3">
    <source>
        <dbReference type="Proteomes" id="UP000265520"/>
    </source>
</evidence>
<comment type="caution">
    <text evidence="2">The sequence shown here is derived from an EMBL/GenBank/DDBJ whole genome shotgun (WGS) entry which is preliminary data.</text>
</comment>
<dbReference type="Proteomes" id="UP000265520">
    <property type="component" value="Unassembled WGS sequence"/>
</dbReference>
<dbReference type="EMBL" id="LXQA010276470">
    <property type="protein sequence ID" value="MCI40146.1"/>
    <property type="molecule type" value="Genomic_DNA"/>
</dbReference>
<dbReference type="AlphaFoldDB" id="A0A392RX43"/>
<evidence type="ECO:0000256" key="1">
    <source>
        <dbReference type="SAM" id="MobiDB-lite"/>
    </source>
</evidence>
<protein>
    <submittedName>
        <fullName evidence="2">Uncharacterized protein</fullName>
    </submittedName>
</protein>
<reference evidence="2 3" key="1">
    <citation type="journal article" date="2018" name="Front. Plant Sci.">
        <title>Red Clover (Trifolium pratense) and Zigzag Clover (T. medium) - A Picture of Genomic Similarities and Differences.</title>
        <authorList>
            <person name="Dluhosova J."/>
            <person name="Istvanek J."/>
            <person name="Nedelnik J."/>
            <person name="Repkova J."/>
        </authorList>
    </citation>
    <scope>NUCLEOTIDE SEQUENCE [LARGE SCALE GENOMIC DNA]</scope>
    <source>
        <strain evidence="3">cv. 10/8</strain>
        <tissue evidence="2">Leaf</tissue>
    </source>
</reference>
<accession>A0A392RX43</accession>